<accession>A0A918P780</accession>
<reference evidence="2" key="2">
    <citation type="submission" date="2020-09" db="EMBL/GenBank/DDBJ databases">
        <authorList>
            <person name="Sun Q."/>
            <person name="Kim S."/>
        </authorList>
    </citation>
    <scope>NUCLEOTIDE SEQUENCE</scope>
    <source>
        <strain evidence="2">KCTC 32182</strain>
    </source>
</reference>
<proteinExistence type="predicted"/>
<protein>
    <submittedName>
        <fullName evidence="2">Uncharacterized protein</fullName>
    </submittedName>
</protein>
<evidence type="ECO:0000313" key="3">
    <source>
        <dbReference type="Proteomes" id="UP000645257"/>
    </source>
</evidence>
<dbReference type="AlphaFoldDB" id="A0A918P780"/>
<comment type="caution">
    <text evidence="2">The sequence shown here is derived from an EMBL/GenBank/DDBJ whole genome shotgun (WGS) entry which is preliminary data.</text>
</comment>
<evidence type="ECO:0000256" key="1">
    <source>
        <dbReference type="SAM" id="MobiDB-lite"/>
    </source>
</evidence>
<sequence length="42" mass="4753">MLRHASFGTGDRRREDILPTEPTVSDNVKLTHLDKPKLTHLG</sequence>
<feature type="region of interest" description="Disordered" evidence="1">
    <location>
        <begin position="1"/>
        <end position="42"/>
    </location>
</feature>
<feature type="compositionally biased region" description="Basic and acidic residues" evidence="1">
    <location>
        <begin position="29"/>
        <end position="42"/>
    </location>
</feature>
<gene>
    <name evidence="2" type="ORF">GCM10011289_36200</name>
</gene>
<name>A0A918P780_9NEIS</name>
<reference evidence="2" key="1">
    <citation type="journal article" date="2014" name="Int. J. Syst. Evol. Microbiol.">
        <title>Complete genome sequence of Corynebacterium casei LMG S-19264T (=DSM 44701T), isolated from a smear-ripened cheese.</title>
        <authorList>
            <consortium name="US DOE Joint Genome Institute (JGI-PGF)"/>
            <person name="Walter F."/>
            <person name="Albersmeier A."/>
            <person name="Kalinowski J."/>
            <person name="Ruckert C."/>
        </authorList>
    </citation>
    <scope>NUCLEOTIDE SEQUENCE</scope>
    <source>
        <strain evidence="2">KCTC 32182</strain>
    </source>
</reference>
<dbReference type="EMBL" id="BMYX01000044">
    <property type="protein sequence ID" value="GGY30433.1"/>
    <property type="molecule type" value="Genomic_DNA"/>
</dbReference>
<organism evidence="2 3">
    <name type="scientific">Paludibacterium paludis</name>
    <dbReference type="NCBI Taxonomy" id="1225769"/>
    <lineage>
        <taxon>Bacteria</taxon>
        <taxon>Pseudomonadati</taxon>
        <taxon>Pseudomonadota</taxon>
        <taxon>Betaproteobacteria</taxon>
        <taxon>Neisseriales</taxon>
        <taxon>Chromobacteriaceae</taxon>
        <taxon>Paludibacterium</taxon>
    </lineage>
</organism>
<dbReference type="Proteomes" id="UP000645257">
    <property type="component" value="Unassembled WGS sequence"/>
</dbReference>
<keyword evidence="3" id="KW-1185">Reference proteome</keyword>
<evidence type="ECO:0000313" key="2">
    <source>
        <dbReference type="EMBL" id="GGY30433.1"/>
    </source>
</evidence>